<gene>
    <name evidence="7" type="ORF">g.40663</name>
    <name evidence="2" type="ORF">g.40664</name>
    <name evidence="3" type="ORF">g.40668</name>
    <name evidence="5" type="ORF">g.40669</name>
    <name evidence="6" type="ORF">g.40671</name>
    <name evidence="4" type="ORF">g.40672</name>
</gene>
<dbReference type="EMBL" id="GEDC01014173">
    <property type="protein sequence ID" value="JAS23125.1"/>
    <property type="molecule type" value="Transcribed_RNA"/>
</dbReference>
<organism evidence="5">
    <name type="scientific">Clastoptera arizonana</name>
    <name type="common">Arizona spittle bug</name>
    <dbReference type="NCBI Taxonomy" id="38151"/>
    <lineage>
        <taxon>Eukaryota</taxon>
        <taxon>Metazoa</taxon>
        <taxon>Ecdysozoa</taxon>
        <taxon>Arthropoda</taxon>
        <taxon>Hexapoda</taxon>
        <taxon>Insecta</taxon>
        <taxon>Pterygota</taxon>
        <taxon>Neoptera</taxon>
        <taxon>Paraneoptera</taxon>
        <taxon>Hemiptera</taxon>
        <taxon>Auchenorrhyncha</taxon>
        <taxon>Cercopoidea</taxon>
        <taxon>Clastopteridae</taxon>
        <taxon>Clastoptera</taxon>
    </lineage>
</organism>
<proteinExistence type="predicted"/>
<sequence>MSELELQEDEKEVLLSIYDGDPAFNQHSPVTYQYKYGEDGQYKSFLLEISWGKNYPMEKPAVSMNAFYNKHLNEDIKQRVSACVLKEAEQYIGEAMTYTLFEYVKEKYSELIADLPDEVVQHSTDSIVQDTNLEDMSLKKSIKKEQLSKAQKRKQWDRVDAKGDRPRGWDWIDVVKHLSQTGPKETTSQPSATSS</sequence>
<dbReference type="SMART" id="SM00591">
    <property type="entry name" value="RWD"/>
    <property type="match status" value="1"/>
</dbReference>
<dbReference type="PROSITE" id="PS50908">
    <property type="entry name" value="RWD"/>
    <property type="match status" value="1"/>
</dbReference>
<protein>
    <recommendedName>
        <fullName evidence="1">RWD domain-containing protein</fullName>
    </recommendedName>
</protein>
<dbReference type="EMBL" id="GEDC01029470">
    <property type="protein sequence ID" value="JAS07828.1"/>
    <property type="molecule type" value="Transcribed_RNA"/>
</dbReference>
<accession>A0A1B6DBY9</accession>
<evidence type="ECO:0000313" key="6">
    <source>
        <dbReference type="EMBL" id="JAS28853.1"/>
    </source>
</evidence>
<dbReference type="Gene3D" id="3.10.110.10">
    <property type="entry name" value="Ubiquitin Conjugating Enzyme"/>
    <property type="match status" value="1"/>
</dbReference>
<dbReference type="EMBL" id="GEDC01020536">
    <property type="protein sequence ID" value="JAS16762.1"/>
    <property type="molecule type" value="Transcribed_RNA"/>
</dbReference>
<dbReference type="InterPro" id="IPR042770">
    <property type="entry name" value="RWDD4"/>
</dbReference>
<evidence type="ECO:0000313" key="3">
    <source>
        <dbReference type="EMBL" id="JAS16141.1"/>
    </source>
</evidence>
<reference evidence="5" key="1">
    <citation type="submission" date="2015-12" db="EMBL/GenBank/DDBJ databases">
        <title>De novo transcriptome assembly of four potential Pierce s Disease insect vectors from Arizona vineyards.</title>
        <authorList>
            <person name="Tassone E.E."/>
        </authorList>
    </citation>
    <scope>NUCLEOTIDE SEQUENCE</scope>
</reference>
<dbReference type="CDD" id="cd23817">
    <property type="entry name" value="RWD-RWDD4"/>
    <property type="match status" value="1"/>
</dbReference>
<evidence type="ECO:0000313" key="7">
    <source>
        <dbReference type="EMBL" id="JAS36094.1"/>
    </source>
</evidence>
<evidence type="ECO:0000259" key="1">
    <source>
        <dbReference type="PROSITE" id="PS50908"/>
    </source>
</evidence>
<dbReference type="InterPro" id="IPR006575">
    <property type="entry name" value="RWD_dom"/>
</dbReference>
<name>A0A1B6DBY9_9HEMI</name>
<feature type="domain" description="RWD" evidence="1">
    <location>
        <begin position="9"/>
        <end position="111"/>
    </location>
</feature>
<dbReference type="EMBL" id="GEDC01001204">
    <property type="protein sequence ID" value="JAS36094.1"/>
    <property type="molecule type" value="Transcribed_RNA"/>
</dbReference>
<dbReference type="SUPFAM" id="SSF54495">
    <property type="entry name" value="UBC-like"/>
    <property type="match status" value="1"/>
</dbReference>
<dbReference type="PANTHER" id="PTHR21275:SF1">
    <property type="entry name" value="RWD DOMAIN-CONTAINING PROTEIN 4"/>
    <property type="match status" value="1"/>
</dbReference>
<dbReference type="EMBL" id="GEDC01021157">
    <property type="protein sequence ID" value="JAS16141.1"/>
    <property type="molecule type" value="Transcribed_RNA"/>
</dbReference>
<dbReference type="AlphaFoldDB" id="A0A1B6DBY9"/>
<evidence type="ECO:0000313" key="4">
    <source>
        <dbReference type="EMBL" id="JAS16762.1"/>
    </source>
</evidence>
<evidence type="ECO:0000313" key="5">
    <source>
        <dbReference type="EMBL" id="JAS23125.1"/>
    </source>
</evidence>
<dbReference type="PANTHER" id="PTHR21275">
    <property type="entry name" value="RWD DOMAIN-CONTAINING PROTEIN 4"/>
    <property type="match status" value="1"/>
</dbReference>
<dbReference type="Pfam" id="PF05773">
    <property type="entry name" value="RWD"/>
    <property type="match status" value="1"/>
</dbReference>
<evidence type="ECO:0000313" key="2">
    <source>
        <dbReference type="EMBL" id="JAS07828.1"/>
    </source>
</evidence>
<dbReference type="EMBL" id="GEDC01008445">
    <property type="protein sequence ID" value="JAS28853.1"/>
    <property type="molecule type" value="Transcribed_RNA"/>
</dbReference>
<dbReference type="InterPro" id="IPR016135">
    <property type="entry name" value="UBQ-conjugating_enzyme/RWD"/>
</dbReference>